<protein>
    <submittedName>
        <fullName evidence="1">Phage tail tube protein</fullName>
    </submittedName>
</protein>
<comment type="caution">
    <text evidence="1">The sequence shown here is derived from an EMBL/GenBank/DDBJ whole genome shotgun (WGS) entry which is preliminary data.</text>
</comment>
<name>A0A848D2S8_ANEAE</name>
<dbReference type="SUPFAM" id="SSF69279">
    <property type="entry name" value="Phage tail proteins"/>
    <property type="match status" value="1"/>
</dbReference>
<dbReference type="Proteomes" id="UP000561326">
    <property type="component" value="Unassembled WGS sequence"/>
</dbReference>
<accession>A0A848D2S8</accession>
<dbReference type="RefSeq" id="WP_168975877.1">
    <property type="nucleotide sequence ID" value="NZ_JABAGO010000038.1"/>
</dbReference>
<dbReference type="EMBL" id="JABAGO010000038">
    <property type="protein sequence ID" value="NMF00001.1"/>
    <property type="molecule type" value="Genomic_DNA"/>
</dbReference>
<dbReference type="Gene3D" id="2.30.110.40">
    <property type="entry name" value="Phage tail tube protein"/>
    <property type="match status" value="1"/>
</dbReference>
<evidence type="ECO:0000313" key="1">
    <source>
        <dbReference type="EMBL" id="NMF00001.1"/>
    </source>
</evidence>
<proteinExistence type="predicted"/>
<dbReference type="InterPro" id="IPR038628">
    <property type="entry name" value="XkdM-like_sf"/>
</dbReference>
<organism evidence="1 2">
    <name type="scientific">Aneurinibacillus aneurinilyticus</name>
    <name type="common">Bacillus aneurinolyticus</name>
    <dbReference type="NCBI Taxonomy" id="1391"/>
    <lineage>
        <taxon>Bacteria</taxon>
        <taxon>Bacillati</taxon>
        <taxon>Bacillota</taxon>
        <taxon>Bacilli</taxon>
        <taxon>Bacillales</taxon>
        <taxon>Paenibacillaceae</taxon>
        <taxon>Aneurinibacillus group</taxon>
        <taxon>Aneurinibacillus</taxon>
    </lineage>
</organism>
<evidence type="ECO:0000313" key="2">
    <source>
        <dbReference type="Proteomes" id="UP000561326"/>
    </source>
</evidence>
<dbReference type="AlphaFoldDB" id="A0A848D2S8"/>
<dbReference type="InterPro" id="IPR018989">
    <property type="entry name" value="DUF2001"/>
</dbReference>
<sequence>MVLDPTRVISGSFGEIHYDGQWATNFTSGELTTDITYEEIGRSGTRSVGHKATSVKHSGSIRGYKVTSGFAGKVAQITDDTKGAFVTEIIMKLADPEAYGYERVRIKGVQFTRIDVIRFEHGSIVEEEWPFVCEGWEYLDKITE</sequence>
<reference evidence="1 2" key="1">
    <citation type="submission" date="2020-04" db="EMBL/GenBank/DDBJ databases">
        <authorList>
            <person name="Hitch T.C.A."/>
            <person name="Wylensek D."/>
            <person name="Clavel T."/>
        </authorList>
    </citation>
    <scope>NUCLEOTIDE SEQUENCE [LARGE SCALE GENOMIC DNA]</scope>
    <source>
        <strain evidence="1 2">WB01_D5_05</strain>
    </source>
</reference>
<dbReference type="Pfam" id="PF09393">
    <property type="entry name" value="DUF2001"/>
    <property type="match status" value="1"/>
</dbReference>
<gene>
    <name evidence="1" type="ORF">HF838_17350</name>
</gene>